<dbReference type="InterPro" id="IPR018669">
    <property type="entry name" value="Toxin_HigB"/>
</dbReference>
<evidence type="ECO:0000313" key="1">
    <source>
        <dbReference type="EMBL" id="QXI15445.1"/>
    </source>
</evidence>
<dbReference type="GO" id="GO:0110001">
    <property type="term" value="C:toxin-antitoxin complex"/>
    <property type="evidence" value="ECO:0007669"/>
    <property type="project" value="InterPro"/>
</dbReference>
<dbReference type="EMBL" id="CP077091">
    <property type="protein sequence ID" value="QXI15445.1"/>
    <property type="molecule type" value="Genomic_DNA"/>
</dbReference>
<reference evidence="1 2" key="2">
    <citation type="journal article" date="2021" name="Microorganisms">
        <title>The Ever-Expanding Pseudomonas Genus: Description of 43 New Species and Partition of the Pseudomonas putida Group.</title>
        <authorList>
            <person name="Girard L."/>
            <person name="Lood C."/>
            <person name="Hofte M."/>
            <person name="Vandamme P."/>
            <person name="Rokni-Zadeh H."/>
            <person name="van Noort V."/>
            <person name="Lavigne R."/>
            <person name="De Mot R."/>
        </authorList>
    </citation>
    <scope>NUCLEOTIDE SEQUENCE [LARGE SCALE GENOMIC DNA]</scope>
    <source>
        <strain evidence="1 2">SWRI65</strain>
    </source>
</reference>
<sequence>MRVIAKTAVAEAIEKYSQWKDPLTLWLSTFDRPPLRFESFEQIREVWVNTSGWNVDRIPRSKLRLPSQKGPLDIYVFDIKKNECRIIVWINTRNGTIFIKDILPHAGYDKWCNSDVK</sequence>
<accession>A0A9E6NWN6</accession>
<dbReference type="GO" id="GO:0004519">
    <property type="term" value="F:endonuclease activity"/>
    <property type="evidence" value="ECO:0007669"/>
    <property type="project" value="InterPro"/>
</dbReference>
<dbReference type="GO" id="GO:0003723">
    <property type="term" value="F:RNA binding"/>
    <property type="evidence" value="ECO:0007669"/>
    <property type="project" value="InterPro"/>
</dbReference>
<dbReference type="Pfam" id="PF09907">
    <property type="entry name" value="HigB_toxin"/>
    <property type="match status" value="1"/>
</dbReference>
<dbReference type="RefSeq" id="WP_186548483.1">
    <property type="nucleotide sequence ID" value="NZ_CP077091.1"/>
</dbReference>
<dbReference type="KEGG" id="phv:HU739_016125"/>
<organism evidence="1 2">
    <name type="scientific">Pseudomonas hamedanensis</name>
    <dbReference type="NCBI Taxonomy" id="2745504"/>
    <lineage>
        <taxon>Bacteria</taxon>
        <taxon>Pseudomonadati</taxon>
        <taxon>Pseudomonadota</taxon>
        <taxon>Gammaproteobacteria</taxon>
        <taxon>Pseudomonadales</taxon>
        <taxon>Pseudomonadaceae</taxon>
        <taxon>Pseudomonas</taxon>
    </lineage>
</organism>
<name>A0A9E6NWN6_9PSED</name>
<protein>
    <submittedName>
        <fullName evidence="1">Type II toxin-antitoxin system HigB family toxin</fullName>
    </submittedName>
</protein>
<dbReference type="AlphaFoldDB" id="A0A9E6NWN6"/>
<proteinExistence type="predicted"/>
<dbReference type="Proteomes" id="UP000631521">
    <property type="component" value="Chromosome"/>
</dbReference>
<evidence type="ECO:0000313" key="2">
    <source>
        <dbReference type="Proteomes" id="UP000631521"/>
    </source>
</evidence>
<reference evidence="1 2" key="1">
    <citation type="journal article" date="2020" name="Microorganisms">
        <title>Reliable Identification of Environmental Pseudomonas Isolates Using the rpoD Gene.</title>
        <authorList>
            <consortium name="The Broad Institute Genome Sequencing Platform"/>
            <person name="Girard L."/>
            <person name="Lood C."/>
            <person name="Rokni-Zadeh H."/>
            <person name="van Noort V."/>
            <person name="Lavigne R."/>
            <person name="De Mot R."/>
        </authorList>
    </citation>
    <scope>NUCLEOTIDE SEQUENCE [LARGE SCALE GENOMIC DNA]</scope>
    <source>
        <strain evidence="1 2">SWRI65</strain>
    </source>
</reference>
<gene>
    <name evidence="1" type="ORF">HU739_016125</name>
</gene>
<keyword evidence="2" id="KW-1185">Reference proteome</keyword>